<dbReference type="InterPro" id="IPR009051">
    <property type="entry name" value="Helical_ferredxn"/>
</dbReference>
<evidence type="ECO:0000256" key="1">
    <source>
        <dbReference type="ARBA" id="ARBA00022723"/>
    </source>
</evidence>
<evidence type="ECO:0000256" key="3">
    <source>
        <dbReference type="ARBA" id="ARBA00023014"/>
    </source>
</evidence>
<evidence type="ECO:0000256" key="4">
    <source>
        <dbReference type="SAM" id="Phobius"/>
    </source>
</evidence>
<keyword evidence="4" id="KW-0472">Membrane</keyword>
<dbReference type="EMBL" id="QLNI01000006">
    <property type="protein sequence ID" value="RAM03240.1"/>
    <property type="molecule type" value="Genomic_DNA"/>
</dbReference>
<keyword evidence="1" id="KW-0479">Metal-binding</keyword>
<dbReference type="Gene3D" id="1.20.950.20">
    <property type="entry name" value="Transmembrane di-heme cytochromes, Chain C"/>
    <property type="match status" value="1"/>
</dbReference>
<evidence type="ECO:0000313" key="7">
    <source>
        <dbReference type="EMBL" id="RAM03240.1"/>
    </source>
</evidence>
<evidence type="ECO:0000256" key="2">
    <source>
        <dbReference type="ARBA" id="ARBA00023004"/>
    </source>
</evidence>
<dbReference type="OrthoDB" id="5410318at2"/>
<accession>A0A328FHE7</accession>
<evidence type="ECO:0000259" key="5">
    <source>
        <dbReference type="PROSITE" id="PS51379"/>
    </source>
</evidence>
<evidence type="ECO:0000313" key="9">
    <source>
        <dbReference type="Proteomes" id="UP000293902"/>
    </source>
</evidence>
<dbReference type="InterPro" id="IPR017900">
    <property type="entry name" value="4Fe4S_Fe_S_CS"/>
</dbReference>
<evidence type="ECO:0000313" key="8">
    <source>
        <dbReference type="Proteomes" id="UP000248798"/>
    </source>
</evidence>
<dbReference type="Gene3D" id="1.10.1060.10">
    <property type="entry name" value="Alpha-helical ferredoxin"/>
    <property type="match status" value="2"/>
</dbReference>
<dbReference type="SUPFAM" id="SSF46548">
    <property type="entry name" value="alpha-helical ferredoxin"/>
    <property type="match status" value="2"/>
</dbReference>
<protein>
    <submittedName>
        <fullName evidence="6">4Fe-4S dicluster domain-containing protein</fullName>
    </submittedName>
    <submittedName>
        <fullName evidence="7">Nitrate reductase</fullName>
    </submittedName>
</protein>
<keyword evidence="9" id="KW-1185">Reference proteome</keyword>
<feature type="transmembrane region" description="Helical" evidence="4">
    <location>
        <begin position="173"/>
        <end position="198"/>
    </location>
</feature>
<feature type="transmembrane region" description="Helical" evidence="4">
    <location>
        <begin position="95"/>
        <end position="114"/>
    </location>
</feature>
<name>A0A328FHE7_9BACT</name>
<dbReference type="RefSeq" id="WP_111953932.1">
    <property type="nucleotide sequence ID" value="NZ_CP036313.1"/>
</dbReference>
<feature type="transmembrane region" description="Helical" evidence="4">
    <location>
        <begin position="53"/>
        <end position="74"/>
    </location>
</feature>
<dbReference type="PROSITE" id="PS51379">
    <property type="entry name" value="4FE4S_FER_2"/>
    <property type="match status" value="2"/>
</dbReference>
<dbReference type="PANTHER" id="PTHR43255:SF2">
    <property type="entry name" value="HETERODISULFIDE REDUCTASE RELATED PROTEIN"/>
    <property type="match status" value="1"/>
</dbReference>
<feature type="transmembrane region" description="Helical" evidence="4">
    <location>
        <begin position="134"/>
        <end position="153"/>
    </location>
</feature>
<dbReference type="Proteomes" id="UP000248798">
    <property type="component" value="Unassembled WGS sequence"/>
</dbReference>
<feature type="transmembrane region" description="Helical" evidence="4">
    <location>
        <begin position="12"/>
        <end position="33"/>
    </location>
</feature>
<organism evidence="7 8">
    <name type="scientific">Desulfobacter hydrogenophilus</name>
    <dbReference type="NCBI Taxonomy" id="2291"/>
    <lineage>
        <taxon>Bacteria</taxon>
        <taxon>Pseudomonadati</taxon>
        <taxon>Thermodesulfobacteriota</taxon>
        <taxon>Desulfobacteria</taxon>
        <taxon>Desulfobacterales</taxon>
        <taxon>Desulfobacteraceae</taxon>
        <taxon>Desulfobacter</taxon>
    </lineage>
</organism>
<dbReference type="GO" id="GO:0051536">
    <property type="term" value="F:iron-sulfur cluster binding"/>
    <property type="evidence" value="ECO:0007669"/>
    <property type="project" value="UniProtKB-KW"/>
</dbReference>
<gene>
    <name evidence="7" type="ORF">DO021_03935</name>
    <name evidence="6" type="ORF">EYB58_06015</name>
</gene>
<dbReference type="InterPro" id="IPR051460">
    <property type="entry name" value="HdrC_iron-sulfur_subunit"/>
</dbReference>
<keyword evidence="4" id="KW-0812">Transmembrane</keyword>
<dbReference type="PANTHER" id="PTHR43255">
    <property type="entry name" value="IRON-SULFUR-BINDING OXIDOREDUCTASE FADF-RELATED-RELATED"/>
    <property type="match status" value="1"/>
</dbReference>
<dbReference type="PROSITE" id="PS00198">
    <property type="entry name" value="4FE4S_FER_1"/>
    <property type="match status" value="2"/>
</dbReference>
<dbReference type="InterPro" id="IPR036197">
    <property type="entry name" value="NarG-like_sf"/>
</dbReference>
<dbReference type="GO" id="GO:0005886">
    <property type="term" value="C:plasma membrane"/>
    <property type="evidence" value="ECO:0007669"/>
    <property type="project" value="TreeGrafter"/>
</dbReference>
<dbReference type="Pfam" id="PF13183">
    <property type="entry name" value="Fer4_8"/>
    <property type="match status" value="2"/>
</dbReference>
<feature type="domain" description="4Fe-4S ferredoxin-type" evidence="5">
    <location>
        <begin position="392"/>
        <end position="420"/>
    </location>
</feature>
<dbReference type="InterPro" id="IPR017896">
    <property type="entry name" value="4Fe4S_Fe-S-bd"/>
</dbReference>
<keyword evidence="2" id="KW-0408">Iron</keyword>
<dbReference type="SUPFAM" id="SSF103501">
    <property type="entry name" value="Respiratory nitrate reductase 1 gamma chain"/>
    <property type="match status" value="2"/>
</dbReference>
<dbReference type="EMBL" id="CP036313">
    <property type="protein sequence ID" value="QBH12505.1"/>
    <property type="molecule type" value="Genomic_DNA"/>
</dbReference>
<feature type="domain" description="4Fe-4S ferredoxin-type" evidence="5">
    <location>
        <begin position="335"/>
        <end position="365"/>
    </location>
</feature>
<dbReference type="Proteomes" id="UP000293902">
    <property type="component" value="Chromosome"/>
</dbReference>
<sequence length="567" mass="64058">MPLYDLLTGPALYTWSFFIALAIFLVGIIYRIIGFFRLTIGSDRSGVTTAGRIKAFLFSLFGILVSPARIFHLFKTIILDVVLQLPLMRQNFLKWFMHICIYWGFAWLFFFHALESYVSEVIFSDYLSTLNPFMALRNVAGVMVMVGVGIAIYRRKTHFRLKQISKRPDCLAIVLLALIMTSGFGLEGAKIISSGVFYDMVEEYGAMDYDEELPALKAVWQEEFNVQFPGETIPVTPEIMEEGWIINEDNCAACHANPRWAFVSYPVSIAMKPVAGFFNRHRLDSLMLTIHFLSCFFALAYLPFSKFLHILTTPVSLIISGFSGQQIKRDENKATRRVFDLSACTQCGTCTSHCAVGPLYEIFDNQWVFPSERVTRIRESAWGRPMDPELRDAFSIGSFICTMCNKCSQICPAGLDLQDIWKATRGQLEEESLPDPVIRIRELRKKHKSEKAGLEAPVKIKTGKNPVVASLKESLQGATFSQCYTCLTCTSICPVVGVTDETQEFGSAPHQVIHALILGQTDLAKDAPIVWDCLTCYKCQENCPQGVKITDIFYQLRNMAYHQEFGI</sequence>
<keyword evidence="4" id="KW-1133">Transmembrane helix</keyword>
<dbReference type="GO" id="GO:0046872">
    <property type="term" value="F:metal ion binding"/>
    <property type="evidence" value="ECO:0007669"/>
    <property type="project" value="UniProtKB-KW"/>
</dbReference>
<proteinExistence type="predicted"/>
<dbReference type="AlphaFoldDB" id="A0A328FHE7"/>
<reference evidence="7 8" key="1">
    <citation type="submission" date="2018-06" db="EMBL/GenBank/DDBJ databases">
        <title>Complete Genome Sequence of Desulfobacter hydrogenophilus (DSM3380).</title>
        <authorList>
            <person name="Marietou A."/>
            <person name="Schreiber L."/>
            <person name="Marshall I."/>
            <person name="Jorgensen B."/>
        </authorList>
    </citation>
    <scope>NUCLEOTIDE SEQUENCE [LARGE SCALE GENOMIC DNA]</scope>
    <source>
        <strain evidence="7 8">DSM 3380</strain>
    </source>
</reference>
<evidence type="ECO:0000313" key="6">
    <source>
        <dbReference type="EMBL" id="QBH12505.1"/>
    </source>
</evidence>
<keyword evidence="3" id="KW-0411">Iron-sulfur</keyword>
<reference evidence="6 9" key="2">
    <citation type="submission" date="2019-02" db="EMBL/GenBank/DDBJ databases">
        <title>Complete genome sequence of Desulfobacter hydrogenophilus AcRS1.</title>
        <authorList>
            <person name="Marietou A."/>
            <person name="Lund M.B."/>
            <person name="Marshall I.P.G."/>
            <person name="Schreiber L."/>
            <person name="Jorgensen B."/>
        </authorList>
    </citation>
    <scope>NUCLEOTIDE SEQUENCE [LARGE SCALE GENOMIC DNA]</scope>
    <source>
        <strain evidence="6 9">AcRS1</strain>
    </source>
</reference>